<feature type="domain" description="Secretion system C-terminal sorting" evidence="2">
    <location>
        <begin position="825"/>
        <end position="891"/>
    </location>
</feature>
<evidence type="ECO:0000313" key="3">
    <source>
        <dbReference type="EMBL" id="GAA4380811.1"/>
    </source>
</evidence>
<dbReference type="Gene3D" id="2.60.120.430">
    <property type="entry name" value="Galactose-binding lectin"/>
    <property type="match status" value="2"/>
</dbReference>
<feature type="signal peptide" evidence="1">
    <location>
        <begin position="1"/>
        <end position="20"/>
    </location>
</feature>
<dbReference type="InterPro" id="IPR026444">
    <property type="entry name" value="Secre_tail"/>
</dbReference>
<dbReference type="NCBIfam" id="TIGR04183">
    <property type="entry name" value="Por_Secre_tail"/>
    <property type="match status" value="1"/>
</dbReference>
<dbReference type="Pfam" id="PF18962">
    <property type="entry name" value="Por_Secre_tail"/>
    <property type="match status" value="1"/>
</dbReference>
<dbReference type="Pfam" id="PF17957">
    <property type="entry name" value="Big_7"/>
    <property type="match status" value="1"/>
</dbReference>
<dbReference type="Gene3D" id="2.60.40.10">
    <property type="entry name" value="Immunoglobulins"/>
    <property type="match status" value="1"/>
</dbReference>
<dbReference type="InterPro" id="IPR013783">
    <property type="entry name" value="Ig-like_fold"/>
</dbReference>
<dbReference type="Proteomes" id="UP001500454">
    <property type="component" value="Unassembled WGS sequence"/>
</dbReference>
<protein>
    <recommendedName>
        <fullName evidence="2">Secretion system C-terminal sorting domain-containing protein</fullName>
    </recommendedName>
</protein>
<dbReference type="SUPFAM" id="SSF49785">
    <property type="entry name" value="Galactose-binding domain-like"/>
    <property type="match status" value="1"/>
</dbReference>
<dbReference type="InterPro" id="IPR008979">
    <property type="entry name" value="Galactose-bd-like_sf"/>
</dbReference>
<dbReference type="EMBL" id="BAABHA010000004">
    <property type="protein sequence ID" value="GAA4380811.1"/>
    <property type="molecule type" value="Genomic_DNA"/>
</dbReference>
<name>A0ABP8IYS1_9BACT</name>
<reference evidence="4" key="1">
    <citation type="journal article" date="2019" name="Int. J. Syst. Evol. Microbiol.">
        <title>The Global Catalogue of Microorganisms (GCM) 10K type strain sequencing project: providing services to taxonomists for standard genome sequencing and annotation.</title>
        <authorList>
            <consortium name="The Broad Institute Genomics Platform"/>
            <consortium name="The Broad Institute Genome Sequencing Center for Infectious Disease"/>
            <person name="Wu L."/>
            <person name="Ma J."/>
        </authorList>
    </citation>
    <scope>NUCLEOTIDE SEQUENCE [LARGE SCALE GENOMIC DNA]</scope>
    <source>
        <strain evidence="4">JCM 17924</strain>
    </source>
</reference>
<sequence>MAQVLLVVVSLFSTPLSAWAQQVPNVTFQGPITITQGGTYSGNYRSNDTNVPAIRIATTQPVIIQNSIIASAGDLISGGSGADLTVRNTQGYGLTPTVDNRHRGRFIAMNDGRRLTAEYNYMEHTCGIVVYRWTGDGSANQTVTVRYNKAKNIDGRFRNQIGGTAQEYNGSFIGFNTVQGIANIVVAFNEVINTPNESATGDIINFWNSSGTATSPARVHDNFIKGAYPYPATMNSYSGTGITTDGDGSTPATTTAFLHAYNNQFVATSNASMNIAAGHDVYYHHNRMVTSALFPDGSPMRAVYAATSIFNAYQKPSTVFFNNRVEHNTIGFRNPGYTVPFPDRHDLSYGNCTPCTNTTHLPNPITLQTEANEFTLWQQKLQQNGITVGANGSGTAPTVPTNQAPTVSLTSPAASTVTIGQALALAATAADADGTVARVEFFNGATKLGEDTSAPYTLSYATVAAGTLSLTAKATDNAGASTSSAPVTVTVQTAVTPPPTSGSSTLYRAINVNGPAITLDGNTWEAGATAANVQISGTALVNPNVALVPSTDATRSGMIRSFIYDAPLRATIGSVPNGTYSVFLHVFEDNSPETFSIAIGGQTVLSNYNSGSAGTWRRLGPFAANVTDGNLRITTSGGHVNLSGLEIFRSSTTTAPTTPTTPTTTRSLYRAINVNGAATTIDGISYEAGTAPANVTVQGSRLTAPSVTLVPATDAARTEMIRSFVWSNRLNYTLTNVPAGTYEVSFYAWEDNNAETFSVSLNGQTVVSNHNSGSAGSWRKFGPFATTVSNGTISLLSSGGAMNLSGIEVFRTTAVTISSATVQAYPNPFVDQLNVMLTLAQAETVTLALYNGSGIEVQRSNVAASAGSSTATLNVTALPTGLYVLRILTGSLSGQTIQLRK</sequence>
<evidence type="ECO:0000256" key="1">
    <source>
        <dbReference type="SAM" id="SignalP"/>
    </source>
</evidence>
<keyword evidence="4" id="KW-1185">Reference proteome</keyword>
<feature type="chain" id="PRO_5047398536" description="Secretion system C-terminal sorting domain-containing protein" evidence="1">
    <location>
        <begin position="21"/>
        <end position="901"/>
    </location>
</feature>
<evidence type="ECO:0000259" key="2">
    <source>
        <dbReference type="Pfam" id="PF18962"/>
    </source>
</evidence>
<gene>
    <name evidence="3" type="ORF">GCM10023186_19690</name>
</gene>
<proteinExistence type="predicted"/>
<comment type="caution">
    <text evidence="3">The sequence shown here is derived from an EMBL/GenBank/DDBJ whole genome shotgun (WGS) entry which is preliminary data.</text>
</comment>
<accession>A0ABP8IYS1</accession>
<evidence type="ECO:0000313" key="4">
    <source>
        <dbReference type="Proteomes" id="UP001500454"/>
    </source>
</evidence>
<organism evidence="3 4">
    <name type="scientific">Hymenobacter koreensis</name>
    <dbReference type="NCBI Taxonomy" id="1084523"/>
    <lineage>
        <taxon>Bacteria</taxon>
        <taxon>Pseudomonadati</taxon>
        <taxon>Bacteroidota</taxon>
        <taxon>Cytophagia</taxon>
        <taxon>Cytophagales</taxon>
        <taxon>Hymenobacteraceae</taxon>
        <taxon>Hymenobacter</taxon>
    </lineage>
</organism>
<keyword evidence="1" id="KW-0732">Signal</keyword>